<feature type="region of interest" description="Disordered" evidence="1">
    <location>
        <begin position="42"/>
        <end position="79"/>
    </location>
</feature>
<dbReference type="OMA" id="CATQRYI"/>
<dbReference type="OrthoDB" id="64619at2759"/>
<dbReference type="GeneID" id="24128361"/>
<evidence type="ECO:0008006" key="4">
    <source>
        <dbReference type="Google" id="ProtNLM"/>
    </source>
</evidence>
<reference evidence="2 3" key="1">
    <citation type="journal article" date="2013" name="PLoS Genet.">
        <title>Distinctive expansion of potential virulence genes in the genome of the oomycete fish pathogen Saprolegnia parasitica.</title>
        <authorList>
            <person name="Jiang R.H."/>
            <person name="de Bruijn I."/>
            <person name="Haas B.J."/>
            <person name="Belmonte R."/>
            <person name="Lobach L."/>
            <person name="Christie J."/>
            <person name="van den Ackerveken G."/>
            <person name="Bottin A."/>
            <person name="Bulone V."/>
            <person name="Diaz-Moreno S.M."/>
            <person name="Dumas B."/>
            <person name="Fan L."/>
            <person name="Gaulin E."/>
            <person name="Govers F."/>
            <person name="Grenville-Briggs L.J."/>
            <person name="Horner N.R."/>
            <person name="Levin J.Z."/>
            <person name="Mammella M."/>
            <person name="Meijer H.J."/>
            <person name="Morris P."/>
            <person name="Nusbaum C."/>
            <person name="Oome S."/>
            <person name="Phillips A.J."/>
            <person name="van Rooyen D."/>
            <person name="Rzeszutek E."/>
            <person name="Saraiva M."/>
            <person name="Secombes C.J."/>
            <person name="Seidl M.F."/>
            <person name="Snel B."/>
            <person name="Stassen J.H."/>
            <person name="Sykes S."/>
            <person name="Tripathy S."/>
            <person name="van den Berg H."/>
            <person name="Vega-Arreguin J.C."/>
            <person name="Wawra S."/>
            <person name="Young S.K."/>
            <person name="Zeng Q."/>
            <person name="Dieguez-Uribeondo J."/>
            <person name="Russ C."/>
            <person name="Tyler B.M."/>
            <person name="van West P."/>
        </authorList>
    </citation>
    <scope>NUCLEOTIDE SEQUENCE [LARGE SCALE GENOMIC DNA]</scope>
    <source>
        <strain evidence="2 3">CBS 223.65</strain>
    </source>
</reference>
<name>A0A067CFB1_SAPPC</name>
<keyword evidence="3" id="KW-1185">Reference proteome</keyword>
<organism evidence="2 3">
    <name type="scientific">Saprolegnia parasitica (strain CBS 223.65)</name>
    <dbReference type="NCBI Taxonomy" id="695850"/>
    <lineage>
        <taxon>Eukaryota</taxon>
        <taxon>Sar</taxon>
        <taxon>Stramenopiles</taxon>
        <taxon>Oomycota</taxon>
        <taxon>Saprolegniomycetes</taxon>
        <taxon>Saprolegniales</taxon>
        <taxon>Saprolegniaceae</taxon>
        <taxon>Saprolegnia</taxon>
    </lineage>
</organism>
<dbReference type="VEuPathDB" id="FungiDB:SPRG_05992"/>
<dbReference type="KEGG" id="spar:SPRG_05992"/>
<gene>
    <name evidence="2" type="ORF">SPRG_05992</name>
</gene>
<accession>A0A067CFB1</accession>
<sequence length="335" mass="38280">MADDLATWSAPVLDSFLDLLIEPAAEPTPAITVEKATPIAKMAMTRRPSYDEDDANSMTSDATGSSSKNSTAQQRYRKRQKRELEYLRDQVAEMSAHLTVLKSIHCMETSQSSFWEKKARVQKLSCQKATQENAHLKDAVEEQLKIAEMLNQLLAKRPKLAMFPTMDTVDWRHRRLLTDKVSRHTCLRALLQDGYDHVDTMLLRQNLFDVPSGHKSVAVRLNEAGTALETSVQGVHRIASNYLALASRLWSIWNDPYNTAFQRIFRSRVLDKIDDNIIYCEHIELFRGAVPYLYRLCATQRYIEDDRVVFVVRTILDDPLHPPPAGLYVSNDQLT</sequence>
<dbReference type="Proteomes" id="UP000030745">
    <property type="component" value="Unassembled WGS sequence"/>
</dbReference>
<evidence type="ECO:0000313" key="3">
    <source>
        <dbReference type="Proteomes" id="UP000030745"/>
    </source>
</evidence>
<dbReference type="CDD" id="cd14686">
    <property type="entry name" value="bZIP"/>
    <property type="match status" value="1"/>
</dbReference>
<dbReference type="STRING" id="695850.A0A067CFB1"/>
<evidence type="ECO:0000313" key="2">
    <source>
        <dbReference type="EMBL" id="KDO29454.1"/>
    </source>
</evidence>
<evidence type="ECO:0000256" key="1">
    <source>
        <dbReference type="SAM" id="MobiDB-lite"/>
    </source>
</evidence>
<dbReference type="AlphaFoldDB" id="A0A067CFB1"/>
<dbReference type="EMBL" id="KK583206">
    <property type="protein sequence ID" value="KDO29454.1"/>
    <property type="molecule type" value="Genomic_DNA"/>
</dbReference>
<feature type="compositionally biased region" description="Polar residues" evidence="1">
    <location>
        <begin position="56"/>
        <end position="74"/>
    </location>
</feature>
<proteinExistence type="predicted"/>
<dbReference type="RefSeq" id="XP_012199953.1">
    <property type="nucleotide sequence ID" value="XM_012344563.1"/>
</dbReference>
<protein>
    <recommendedName>
        <fullName evidence="4">BZIP domain-containing protein</fullName>
    </recommendedName>
</protein>